<dbReference type="AlphaFoldDB" id="A0A8I5N1E1"/>
<evidence type="ECO:0000256" key="2">
    <source>
        <dbReference type="SAM" id="Phobius"/>
    </source>
</evidence>
<sequence length="245" mass="27209">SQGEQPCRGRGGRQEGPVYAEPCGDKRHGIVLETNECTRPWSKYFVHVQAYDPEQPCEAVILFFFFFFFLRWSFTLVAQAGVQWHDLGSPQPPPSGFKPFSSLSLPSSRDYRHVPPCPTHFFFFLFFFTGACHHARLVFVFLVETGFHHVGQAGLKLLTSGDPPASASQSAGITGVSHRTRPNFVLLVEKGFHHVSQTGLEILTPGNPPTSASQSAGITGMSHRVRPLILFLSDNTCHRSINCCY</sequence>
<reference evidence="3 4" key="1">
    <citation type="submission" date="2012-03" db="EMBL/GenBank/DDBJ databases">
        <title>Whole Genome Assembly of Papio anubis.</title>
        <authorList>
            <person name="Liu Y.L."/>
            <person name="Abraham K.A."/>
            <person name="Akbar H.A."/>
            <person name="Ali S.A."/>
            <person name="Anosike U.A."/>
            <person name="Aqrawi P.A."/>
            <person name="Arias F.A."/>
            <person name="Attaway T.A."/>
            <person name="Awwad R.A."/>
            <person name="Babu C.B."/>
            <person name="Bandaranaike D.B."/>
            <person name="Battles P.B."/>
            <person name="Bell A.B."/>
            <person name="Beltran B.B."/>
            <person name="Berhane-Mersha D.B."/>
            <person name="Bess C.B."/>
            <person name="Bickham C.B."/>
            <person name="Bolden T.B."/>
            <person name="Carter K.C."/>
            <person name="Chau D.C."/>
            <person name="Chavez A.C."/>
            <person name="Clerc-Blankenburg K.C."/>
            <person name="Coyle M.C."/>
            <person name="Dao M.D."/>
            <person name="Davila M.L.D."/>
            <person name="Davy-Carroll L.D."/>
            <person name="Denson S.D."/>
            <person name="Dinh H.D."/>
            <person name="Fernandez S.F."/>
            <person name="Fernando P.F."/>
            <person name="Forbes L.F."/>
            <person name="Francis C.F."/>
            <person name="Francisco L.F."/>
            <person name="Fu Q.F."/>
            <person name="Garcia-Iii R.G."/>
            <person name="Garrett T.G."/>
            <person name="Gross S.G."/>
            <person name="Gubbala S.G."/>
            <person name="Hirani K.H."/>
            <person name="Hogues M.H."/>
            <person name="Hollins B.H."/>
            <person name="Jackson L.J."/>
            <person name="Javaid M.J."/>
            <person name="Jhangiani S.J."/>
            <person name="Johnson A.J."/>
            <person name="Johnson B.J."/>
            <person name="Jones J.J."/>
            <person name="Joshi V.J."/>
            <person name="Kalu J.K."/>
            <person name="Khan N.K."/>
            <person name="Korchina V.K."/>
            <person name="Kovar C.K."/>
            <person name="Lago L.L."/>
            <person name="Lara F.L."/>
            <person name="Le T.-K.L."/>
            <person name="Lee S.L."/>
            <person name="Legall-Iii F.L."/>
            <person name="Lemon S.L."/>
            <person name="Liu J.L."/>
            <person name="Liu Y.-S.L."/>
            <person name="Liyanage D.L."/>
            <person name="Lopez J.L."/>
            <person name="Lorensuhewa L.L."/>
            <person name="Mata R.M."/>
            <person name="Mathew T.M."/>
            <person name="Mercado C.M."/>
            <person name="Mercado I.M."/>
            <person name="Morales K.M."/>
            <person name="Morgan M.M."/>
            <person name="Munidasa M.M."/>
            <person name="Ngo D.N."/>
            <person name="Nguyen L.N."/>
            <person name="Nguyen T.N."/>
            <person name="Nguyen N.N."/>
            <person name="Obregon M.O."/>
            <person name="Okwuonu G.O."/>
            <person name="Ongeri F.O."/>
            <person name="Onwere C.O."/>
            <person name="Osifeso I.O."/>
            <person name="Parra A.P."/>
            <person name="Patil S.P."/>
            <person name="Perez A.P."/>
            <person name="Perez Y.P."/>
            <person name="Pham C.P."/>
            <person name="Pu L.-L.P."/>
            <person name="Puazo M.P."/>
            <person name="Quiroz J.Q."/>
            <person name="Rouhana J.R."/>
            <person name="Ruiz M.R."/>
            <person name="Ruiz S.-J.R."/>
            <person name="Saada N.S."/>
            <person name="Santibanez J.S."/>
            <person name="Scheel M.S."/>
            <person name="Schneider B.S."/>
            <person name="Simmons D.S."/>
            <person name="Sisson I.S."/>
            <person name="Tang L.-Y.T."/>
            <person name="Thornton R.T."/>
            <person name="Tisius J.T."/>
            <person name="Toledanes G.T."/>
            <person name="Trejos Z.T."/>
            <person name="Usmani K.U."/>
            <person name="Varghese R.V."/>
            <person name="Vattathil S.V."/>
            <person name="Vee V.V."/>
            <person name="Walker D.W."/>
            <person name="Weissenberger G.W."/>
            <person name="White C.W."/>
            <person name="Williams A.W."/>
            <person name="Woodworth J.W."/>
            <person name="Wright R.W."/>
            <person name="Zhu Y.Z."/>
            <person name="Han Y.H."/>
            <person name="Newsham I.N."/>
            <person name="Nazareth L.N."/>
            <person name="Worley K.W."/>
            <person name="Muzny D.M."/>
            <person name="Rogers J.R."/>
            <person name="Gibbs R.G."/>
        </authorList>
    </citation>
    <scope>NUCLEOTIDE SEQUENCE [LARGE SCALE GENOMIC DNA]</scope>
</reference>
<evidence type="ECO:0000313" key="3">
    <source>
        <dbReference type="Ensembl" id="ENSPANP00000052788.1"/>
    </source>
</evidence>
<keyword evidence="2" id="KW-0472">Membrane</keyword>
<dbReference type="Ensembl" id="ENSPANT00000064621.1">
    <property type="protein sequence ID" value="ENSPANP00000052788.1"/>
    <property type="gene ID" value="ENSPANG00000044957.1"/>
</dbReference>
<keyword evidence="2" id="KW-0812">Transmembrane</keyword>
<feature type="transmembrane region" description="Helical" evidence="2">
    <location>
        <begin position="121"/>
        <end position="143"/>
    </location>
</feature>
<proteinExistence type="predicted"/>
<dbReference type="PANTHER" id="PTHR12138:SF162">
    <property type="entry name" value="CHROMOSOME UNDETERMINED SCAFFOLD_275, WHOLE GENOME SHOTGUN SEQUENCE"/>
    <property type="match status" value="1"/>
</dbReference>
<dbReference type="PRINTS" id="PR02045">
    <property type="entry name" value="F138DOMAIN"/>
</dbReference>
<reference evidence="3" key="3">
    <citation type="submission" date="2025-09" db="UniProtKB">
        <authorList>
            <consortium name="Ensembl"/>
        </authorList>
    </citation>
    <scope>IDENTIFICATION</scope>
</reference>
<keyword evidence="4" id="KW-1185">Reference proteome</keyword>
<protein>
    <submittedName>
        <fullName evidence="3">Uncharacterized protein</fullName>
    </submittedName>
</protein>
<dbReference type="Proteomes" id="UP000028761">
    <property type="component" value="Chromosome 8"/>
</dbReference>
<reference evidence="3" key="2">
    <citation type="submission" date="2025-08" db="UniProtKB">
        <authorList>
            <consortium name="Ensembl"/>
        </authorList>
    </citation>
    <scope>IDENTIFICATION</scope>
</reference>
<dbReference type="PANTHER" id="PTHR12138">
    <property type="entry name" value="PRIMATE-EXPANDED PROTEIN FAMILY"/>
    <property type="match status" value="1"/>
</dbReference>
<keyword evidence="2" id="KW-1133">Transmembrane helix</keyword>
<evidence type="ECO:0000256" key="1">
    <source>
        <dbReference type="SAM" id="MobiDB-lite"/>
    </source>
</evidence>
<dbReference type="GeneTree" id="ENSGT00940000164709"/>
<evidence type="ECO:0000313" key="4">
    <source>
        <dbReference type="Proteomes" id="UP000028761"/>
    </source>
</evidence>
<feature type="region of interest" description="Disordered" evidence="1">
    <location>
        <begin position="1"/>
        <end position="20"/>
    </location>
</feature>
<feature type="transmembrane region" description="Helical" evidence="2">
    <location>
        <begin position="59"/>
        <end position="82"/>
    </location>
</feature>
<organism evidence="3 4">
    <name type="scientific">Papio anubis</name>
    <name type="common">Olive baboon</name>
    <dbReference type="NCBI Taxonomy" id="9555"/>
    <lineage>
        <taxon>Eukaryota</taxon>
        <taxon>Metazoa</taxon>
        <taxon>Chordata</taxon>
        <taxon>Craniata</taxon>
        <taxon>Vertebrata</taxon>
        <taxon>Euteleostomi</taxon>
        <taxon>Mammalia</taxon>
        <taxon>Eutheria</taxon>
        <taxon>Euarchontoglires</taxon>
        <taxon>Primates</taxon>
        <taxon>Haplorrhini</taxon>
        <taxon>Catarrhini</taxon>
        <taxon>Cercopithecidae</taxon>
        <taxon>Cercopithecinae</taxon>
        <taxon>Papio</taxon>
    </lineage>
</organism>
<name>A0A8I5N1E1_PAPAN</name>
<accession>A0A8I5N1E1</accession>